<dbReference type="GO" id="GO:0006950">
    <property type="term" value="P:response to stress"/>
    <property type="evidence" value="ECO:0007669"/>
    <property type="project" value="UniProtKB-ARBA"/>
</dbReference>
<dbReference type="FunFam" id="3.30.200.20:FF:000060">
    <property type="entry name" value="Serine/threonine-protein kinase isoform 1"/>
    <property type="match status" value="1"/>
</dbReference>
<dbReference type="FunFam" id="1.10.510.10:FF:000193">
    <property type="entry name" value="Serine/threonine-protein kinase CTR1"/>
    <property type="match status" value="1"/>
</dbReference>
<dbReference type="GO" id="GO:0010182">
    <property type="term" value="P:sugar mediated signaling pathway"/>
    <property type="evidence" value="ECO:0007669"/>
    <property type="project" value="UniProtKB-ARBA"/>
</dbReference>
<dbReference type="Gramene" id="OE9A009819T2">
    <property type="protein sequence ID" value="OE9A009819C2"/>
    <property type="gene ID" value="OE9A009819"/>
</dbReference>
<dbReference type="PRINTS" id="PR00109">
    <property type="entry name" value="TYRKINASE"/>
</dbReference>
<dbReference type="PANTHER" id="PTHR44329">
    <property type="entry name" value="SERINE/THREONINE-PROTEIN KINASE TNNI3K-RELATED"/>
    <property type="match status" value="1"/>
</dbReference>
<reference evidence="13 14" key="1">
    <citation type="submission" date="2019-12" db="EMBL/GenBank/DDBJ databases">
        <authorList>
            <person name="Alioto T."/>
            <person name="Alioto T."/>
            <person name="Gomez Garrido J."/>
        </authorList>
    </citation>
    <scope>NUCLEOTIDE SEQUENCE [LARGE SCALE GENOMIC DNA]</scope>
</reference>
<feature type="domain" description="Protein kinase" evidence="12">
    <location>
        <begin position="650"/>
        <end position="908"/>
    </location>
</feature>
<feature type="region of interest" description="Disordered" evidence="11">
    <location>
        <begin position="521"/>
        <end position="550"/>
    </location>
</feature>
<dbReference type="Gene3D" id="1.10.510.10">
    <property type="entry name" value="Transferase(Phosphotransferase) domain 1"/>
    <property type="match status" value="1"/>
</dbReference>
<comment type="caution">
    <text evidence="13">The sequence shown here is derived from an EMBL/GenBank/DDBJ whole genome shotgun (WGS) entry which is preliminary data.</text>
</comment>
<evidence type="ECO:0000256" key="6">
    <source>
        <dbReference type="ARBA" id="ARBA00022777"/>
    </source>
</evidence>
<dbReference type="AlphaFoldDB" id="A0A8S0S7I0"/>
<dbReference type="Gene3D" id="3.30.200.20">
    <property type="entry name" value="Phosphorylase Kinase, domain 1"/>
    <property type="match status" value="1"/>
</dbReference>
<dbReference type="PROSITE" id="PS50011">
    <property type="entry name" value="PROTEIN_KINASE_DOM"/>
    <property type="match status" value="1"/>
</dbReference>
<dbReference type="CDD" id="cd13999">
    <property type="entry name" value="STKc_MAP3K-like"/>
    <property type="match status" value="1"/>
</dbReference>
<comment type="catalytic activity">
    <reaction evidence="8">
        <text>L-threonyl-[protein] + ATP = O-phospho-L-threonyl-[protein] + ADP + H(+)</text>
        <dbReference type="Rhea" id="RHEA:46608"/>
        <dbReference type="Rhea" id="RHEA-COMP:11060"/>
        <dbReference type="Rhea" id="RHEA-COMP:11605"/>
        <dbReference type="ChEBI" id="CHEBI:15378"/>
        <dbReference type="ChEBI" id="CHEBI:30013"/>
        <dbReference type="ChEBI" id="CHEBI:30616"/>
        <dbReference type="ChEBI" id="CHEBI:61977"/>
        <dbReference type="ChEBI" id="CHEBI:456216"/>
        <dbReference type="EC" id="2.7.11.1"/>
    </reaction>
</comment>
<comment type="catalytic activity">
    <reaction evidence="9">
        <text>L-seryl-[protein] + ATP = O-phospho-L-seryl-[protein] + ADP + H(+)</text>
        <dbReference type="Rhea" id="RHEA:17989"/>
        <dbReference type="Rhea" id="RHEA-COMP:9863"/>
        <dbReference type="Rhea" id="RHEA-COMP:11604"/>
        <dbReference type="ChEBI" id="CHEBI:15378"/>
        <dbReference type="ChEBI" id="CHEBI:29999"/>
        <dbReference type="ChEBI" id="CHEBI:30616"/>
        <dbReference type="ChEBI" id="CHEBI:83421"/>
        <dbReference type="ChEBI" id="CHEBI:456216"/>
        <dbReference type="EC" id="2.7.11.1"/>
    </reaction>
</comment>
<evidence type="ECO:0000256" key="10">
    <source>
        <dbReference type="PROSITE-ProRule" id="PRU10141"/>
    </source>
</evidence>
<dbReference type="EMBL" id="CACTIH010004012">
    <property type="protein sequence ID" value="CAA2988630.1"/>
    <property type="molecule type" value="Genomic_DNA"/>
</dbReference>
<dbReference type="InterPro" id="IPR000719">
    <property type="entry name" value="Prot_kinase_dom"/>
</dbReference>
<accession>A0A8S0S7I0</accession>
<dbReference type="Pfam" id="PF07714">
    <property type="entry name" value="PK_Tyr_Ser-Thr"/>
    <property type="match status" value="1"/>
</dbReference>
<dbReference type="InterPro" id="IPR055164">
    <property type="entry name" value="EDR1/CTR1/ARMC3-like_pept-like"/>
</dbReference>
<dbReference type="GO" id="GO:0004674">
    <property type="term" value="F:protein serine/threonine kinase activity"/>
    <property type="evidence" value="ECO:0007669"/>
    <property type="project" value="UniProtKB-KW"/>
</dbReference>
<keyword evidence="7 10" id="KW-0067">ATP-binding</keyword>
<protein>
    <recommendedName>
        <fullName evidence="2">non-specific serine/threonine protein kinase</fullName>
        <ecNumber evidence="2">2.7.11.1</ecNumber>
    </recommendedName>
</protein>
<evidence type="ECO:0000256" key="2">
    <source>
        <dbReference type="ARBA" id="ARBA00012513"/>
    </source>
</evidence>
<dbReference type="SUPFAM" id="SSF56112">
    <property type="entry name" value="Protein kinase-like (PK-like)"/>
    <property type="match status" value="1"/>
</dbReference>
<evidence type="ECO:0000313" key="13">
    <source>
        <dbReference type="EMBL" id="CAA2988630.1"/>
    </source>
</evidence>
<dbReference type="InterPro" id="IPR017441">
    <property type="entry name" value="Protein_kinase_ATP_BS"/>
</dbReference>
<evidence type="ECO:0000256" key="7">
    <source>
        <dbReference type="ARBA" id="ARBA00022840"/>
    </source>
</evidence>
<organism evidence="13 14">
    <name type="scientific">Olea europaea subsp. europaea</name>
    <dbReference type="NCBI Taxonomy" id="158383"/>
    <lineage>
        <taxon>Eukaryota</taxon>
        <taxon>Viridiplantae</taxon>
        <taxon>Streptophyta</taxon>
        <taxon>Embryophyta</taxon>
        <taxon>Tracheophyta</taxon>
        <taxon>Spermatophyta</taxon>
        <taxon>Magnoliopsida</taxon>
        <taxon>eudicotyledons</taxon>
        <taxon>Gunneridae</taxon>
        <taxon>Pentapetalae</taxon>
        <taxon>asterids</taxon>
        <taxon>lamiids</taxon>
        <taxon>Lamiales</taxon>
        <taxon>Oleaceae</taxon>
        <taxon>Oleeae</taxon>
        <taxon>Olea</taxon>
    </lineage>
</organism>
<keyword evidence="4" id="KW-0808">Transferase</keyword>
<evidence type="ECO:0000256" key="5">
    <source>
        <dbReference type="ARBA" id="ARBA00022741"/>
    </source>
</evidence>
<keyword evidence="3" id="KW-0723">Serine/threonine-protein kinase</keyword>
<evidence type="ECO:0000313" key="14">
    <source>
        <dbReference type="Proteomes" id="UP000594638"/>
    </source>
</evidence>
<dbReference type="Pfam" id="PF14381">
    <property type="entry name" value="EDR1_CTR1_ARMC3_pept"/>
    <property type="match status" value="1"/>
</dbReference>
<gene>
    <name evidence="13" type="ORF">OLEA9_A009819</name>
</gene>
<evidence type="ECO:0000256" key="9">
    <source>
        <dbReference type="ARBA" id="ARBA00048679"/>
    </source>
</evidence>
<keyword evidence="5 10" id="KW-0547">Nucleotide-binding</keyword>
<evidence type="ECO:0000259" key="12">
    <source>
        <dbReference type="PROSITE" id="PS50011"/>
    </source>
</evidence>
<dbReference type="Proteomes" id="UP000594638">
    <property type="component" value="Unassembled WGS sequence"/>
</dbReference>
<name>A0A8S0S7I0_OLEEU</name>
<feature type="binding site" evidence="10">
    <location>
        <position position="677"/>
    </location>
    <ligand>
        <name>ATP</name>
        <dbReference type="ChEBI" id="CHEBI:30616"/>
    </ligand>
</feature>
<dbReference type="SMART" id="SM00220">
    <property type="entry name" value="S_TKc"/>
    <property type="match status" value="1"/>
</dbReference>
<dbReference type="PANTHER" id="PTHR44329:SF96">
    <property type="entry name" value="OS04G0610900 PROTEIN"/>
    <property type="match status" value="1"/>
</dbReference>
<evidence type="ECO:0000256" key="8">
    <source>
        <dbReference type="ARBA" id="ARBA00047899"/>
    </source>
</evidence>
<evidence type="ECO:0000256" key="1">
    <source>
        <dbReference type="ARBA" id="ARBA00010507"/>
    </source>
</evidence>
<sequence length="917" mass="103464">MPHRTTYIFPRQFPGRKFDEPSRFLLDHEKKLATNNGKCLGDAKDSNNISNKNTIRHRFKGDKIHGKQLDTFVKWLAEKKKKEKSSDYVNLAMIGLDNHDEIEEKECEYCGSQVHDGKSIVKEDHWQGFDFDGHLSSNGCNSCAHHLGNNRNFERQASLERPLSGESTSDSKNFFLGTIFDWNSLGTTAGILEDSTKTEEAEKVGGGYSVDKELLQRSKESYYLQLTLAKRLTEQATLANKLGFLPELRNAEGLVCGSSDAEIVSYRFWVNGFLSYNDKITDGFYHILGMNPYLWLMCNELEEGRRMPSLMALKQVEPTDTSMEVVLIDQCGDSQLRKLEYKAQEIYFSAENTLVLAEKLGKLVSVYMGGSFLEEHGDLHDGWKLVSKRLKNFQKCIVLRIGSLSMGICRHRAILFKRLADYVGLPCRIARGCKYCVSDHRSSCLVKVHDENRLSREYVVDLVGEPGNVHNPDLSINGAVCSSVPSPFQISHLKEFQQPDVNDVIDTQILKYSRGPDNPIYSGVGEESFQAKDSGLTENSEGVSRDAEVSRELPSKILDVTATGRSRDDYALPEGDGIVRGQTCVKDIGVSGKPIVSLADRVTFSDKKELMEVADQHQDDSKQPDGIIPRYSNLEPSLSMDWLEIAWNELRIKERVGSGSFGTVHRAKWHESDVAVKVLSVQDFHDDQLKEFLREVSIMKRVRHPNLVLFMGAVTKRPHLSIVTEYMPRGSLYQLIHGPAASKTLYQKRRLRMALDVAKGINYLHCLKPPIIHSDLKSPNLLVDKFWTVKVCDFGLSRFKGNTFISSKSTAGTLEWMAPEFLRGEPSNEKSDVYSFGVILWELLTMQQPWDGLSPVQVVGAVAYQNRRLQIPQGTSPMLASLMESCWADDPAHRPSFTSIVEMLKKLLKSPQQLIRI</sequence>
<proteinExistence type="inferred from homology"/>
<keyword evidence="6 13" id="KW-0418">Kinase</keyword>
<dbReference type="InterPro" id="IPR001245">
    <property type="entry name" value="Ser-Thr/Tyr_kinase_cat_dom"/>
</dbReference>
<dbReference type="InterPro" id="IPR008271">
    <property type="entry name" value="Ser/Thr_kinase_AS"/>
</dbReference>
<evidence type="ECO:0000256" key="11">
    <source>
        <dbReference type="SAM" id="MobiDB-lite"/>
    </source>
</evidence>
<dbReference type="PROSITE" id="PS00108">
    <property type="entry name" value="PROTEIN_KINASE_ST"/>
    <property type="match status" value="1"/>
</dbReference>
<dbReference type="GO" id="GO:0005524">
    <property type="term" value="F:ATP binding"/>
    <property type="evidence" value="ECO:0007669"/>
    <property type="project" value="UniProtKB-UniRule"/>
</dbReference>
<dbReference type="EC" id="2.7.11.1" evidence="2"/>
<evidence type="ECO:0000256" key="3">
    <source>
        <dbReference type="ARBA" id="ARBA00022527"/>
    </source>
</evidence>
<dbReference type="OrthoDB" id="339325at2759"/>
<dbReference type="PROSITE" id="PS00107">
    <property type="entry name" value="PROTEIN_KINASE_ATP"/>
    <property type="match status" value="1"/>
</dbReference>
<keyword evidence="14" id="KW-1185">Reference proteome</keyword>
<evidence type="ECO:0000256" key="4">
    <source>
        <dbReference type="ARBA" id="ARBA00022679"/>
    </source>
</evidence>
<dbReference type="InterPro" id="IPR051681">
    <property type="entry name" value="Ser/Thr_Kinases-Pseudokinases"/>
</dbReference>
<dbReference type="InterPro" id="IPR011009">
    <property type="entry name" value="Kinase-like_dom_sf"/>
</dbReference>
<comment type="similarity">
    <text evidence="1">Belongs to the protein kinase superfamily. TKL Ser/Thr protein kinase family. RAF subfamily.</text>
</comment>